<name>A0A0R3QPE1_9BILA</name>
<evidence type="ECO:0000313" key="3">
    <source>
        <dbReference type="WBParaSite" id="BTMF_0000957601-mRNA-1"/>
    </source>
</evidence>
<keyword evidence="2" id="KW-1185">Reference proteome</keyword>
<dbReference type="EMBL" id="UZAG01016020">
    <property type="protein sequence ID" value="VDO25229.1"/>
    <property type="molecule type" value="Genomic_DNA"/>
</dbReference>
<accession>A0A0R3QPE1</accession>
<dbReference type="Proteomes" id="UP000280834">
    <property type="component" value="Unassembled WGS sequence"/>
</dbReference>
<proteinExistence type="predicted"/>
<protein>
    <submittedName>
        <fullName evidence="3">CHCH domain-containing protein</fullName>
    </submittedName>
</protein>
<gene>
    <name evidence="1" type="ORF">BTMF_LOCUS7627</name>
</gene>
<evidence type="ECO:0000313" key="2">
    <source>
        <dbReference type="Proteomes" id="UP000280834"/>
    </source>
</evidence>
<evidence type="ECO:0000313" key="1">
    <source>
        <dbReference type="EMBL" id="VDO25229.1"/>
    </source>
</evidence>
<reference evidence="1 2" key="2">
    <citation type="submission" date="2018-11" db="EMBL/GenBank/DDBJ databases">
        <authorList>
            <consortium name="Pathogen Informatics"/>
        </authorList>
    </citation>
    <scope>NUCLEOTIDE SEQUENCE [LARGE SCALE GENOMIC DNA]</scope>
</reference>
<dbReference type="WBParaSite" id="BTMF_0000957601-mRNA-1">
    <property type="protein sequence ID" value="BTMF_0000957601-mRNA-1"/>
    <property type="gene ID" value="BTMF_0000957601"/>
</dbReference>
<reference evidence="3" key="1">
    <citation type="submission" date="2017-02" db="UniProtKB">
        <authorList>
            <consortium name="WormBaseParasite"/>
        </authorList>
    </citation>
    <scope>IDENTIFICATION</scope>
</reference>
<dbReference type="AlphaFoldDB" id="A0A0R3QPE1"/>
<sequence>MKYILSELKNTFESFKYCIVHNPAFMQTGIGNPEQLMKDKSGKFNFSCISTLCADTFMKCKREEKNLLKQSNQNTSNFLIREKMG</sequence>
<organism evidence="3">
    <name type="scientific">Brugia timori</name>
    <dbReference type="NCBI Taxonomy" id="42155"/>
    <lineage>
        <taxon>Eukaryota</taxon>
        <taxon>Metazoa</taxon>
        <taxon>Ecdysozoa</taxon>
        <taxon>Nematoda</taxon>
        <taxon>Chromadorea</taxon>
        <taxon>Rhabditida</taxon>
        <taxon>Spirurina</taxon>
        <taxon>Spiruromorpha</taxon>
        <taxon>Filarioidea</taxon>
        <taxon>Onchocercidae</taxon>
        <taxon>Brugia</taxon>
    </lineage>
</organism>